<keyword evidence="2" id="KW-1185">Reference proteome</keyword>
<gene>
    <name evidence="1" type="ORF">VK792_08715</name>
</gene>
<evidence type="ECO:0000313" key="1">
    <source>
        <dbReference type="EMBL" id="MEC3861365.1"/>
    </source>
</evidence>
<proteinExistence type="predicted"/>
<organism evidence="1 2">
    <name type="scientific">Mesobacterium hydrothermale</name>
    <dbReference type="NCBI Taxonomy" id="3111907"/>
    <lineage>
        <taxon>Bacteria</taxon>
        <taxon>Pseudomonadati</taxon>
        <taxon>Pseudomonadota</taxon>
        <taxon>Alphaproteobacteria</taxon>
        <taxon>Rhodobacterales</taxon>
        <taxon>Roseobacteraceae</taxon>
        <taxon>Mesobacterium</taxon>
    </lineage>
</organism>
<dbReference type="Proteomes" id="UP001348149">
    <property type="component" value="Unassembled WGS sequence"/>
</dbReference>
<evidence type="ECO:0000313" key="2">
    <source>
        <dbReference type="Proteomes" id="UP001348149"/>
    </source>
</evidence>
<dbReference type="EMBL" id="JAYLLH010000009">
    <property type="protein sequence ID" value="MEC3861365.1"/>
    <property type="molecule type" value="Genomic_DNA"/>
</dbReference>
<comment type="caution">
    <text evidence="1">The sequence shown here is derived from an EMBL/GenBank/DDBJ whole genome shotgun (WGS) entry which is preliminary data.</text>
</comment>
<reference evidence="1 2" key="1">
    <citation type="submission" date="2024-01" db="EMBL/GenBank/DDBJ databases">
        <title>Mesobacterium rodlantinim sp. nov., isolated from shallow sea hydrothermal systems off Kueishantao Island.</title>
        <authorList>
            <person name="Su Z."/>
            <person name="Tang K."/>
        </authorList>
    </citation>
    <scope>NUCLEOTIDE SEQUENCE [LARGE SCALE GENOMIC DNA]</scope>
    <source>
        <strain evidence="1 2">TK19101</strain>
    </source>
</reference>
<dbReference type="RefSeq" id="WP_326297081.1">
    <property type="nucleotide sequence ID" value="NZ_JAYLLH010000009.1"/>
</dbReference>
<accession>A0ABU6HJQ9</accession>
<protein>
    <submittedName>
        <fullName evidence="1">Uncharacterized protein</fullName>
    </submittedName>
</protein>
<sequence>MTLFTLTPTRLREGIWDGEIAGTDSDLRVSVSHMGQRLDGVELTKTAPGAWALRVPIPATAISDGVQTFVVCDADGMTLGSFAIVAGDVLAHDLRAEIDLLRTELDMLKRAFRQHCADSA</sequence>
<name>A0ABU6HJQ9_9RHOB</name>